<dbReference type="eggNOG" id="COG0406">
    <property type="taxonomic scope" value="Bacteria"/>
</dbReference>
<dbReference type="PANTHER" id="PTHR48100">
    <property type="entry name" value="BROAD-SPECIFICITY PHOSPHATASE YOR283W-RELATED"/>
    <property type="match status" value="1"/>
</dbReference>
<dbReference type="HOGENOM" id="CLU_033323_9_5_11"/>
<dbReference type="STRING" id="679197.HMPREF9336_00711"/>
<dbReference type="InterPro" id="IPR050275">
    <property type="entry name" value="PGM_Phosphatase"/>
</dbReference>
<evidence type="ECO:0000313" key="4">
    <source>
        <dbReference type="EMBL" id="EFV14435.1"/>
    </source>
</evidence>
<feature type="region of interest" description="Disordered" evidence="3">
    <location>
        <begin position="201"/>
        <end position="220"/>
    </location>
</feature>
<dbReference type="PANTHER" id="PTHR48100:SF62">
    <property type="entry name" value="GLUCOSYL-3-PHOSPHOGLYCERATE PHOSPHATASE"/>
    <property type="match status" value="1"/>
</dbReference>
<feature type="binding site" evidence="2">
    <location>
        <position position="60"/>
    </location>
    <ligand>
        <name>substrate</name>
    </ligand>
</feature>
<evidence type="ECO:0000256" key="1">
    <source>
        <dbReference type="PIRSR" id="PIRSR613078-1"/>
    </source>
</evidence>
<dbReference type="EMBL" id="ACZI02000003">
    <property type="protein sequence ID" value="EFV14435.1"/>
    <property type="molecule type" value="Genomic_DNA"/>
</dbReference>
<reference evidence="4 5" key="1">
    <citation type="journal article" date="2011" name="Stand. Genomic Sci.">
        <title>High quality draft genome sequence of Segniliparus rugosus CDC 945(T)= (ATCC BAA-974(T)).</title>
        <authorList>
            <person name="Earl A.M."/>
            <person name="Desjardins C.A."/>
            <person name="Fitzgerald M.G."/>
            <person name="Arachchi H.M."/>
            <person name="Zeng Q."/>
            <person name="Mehta T."/>
            <person name="Griggs A."/>
            <person name="Birren B.W."/>
            <person name="Toney N.C."/>
            <person name="Carr J."/>
            <person name="Posey J."/>
            <person name="Butler W.R."/>
        </authorList>
    </citation>
    <scope>NUCLEOTIDE SEQUENCE [LARGE SCALE GENOMIC DNA]</scope>
    <source>
        <strain evidence="5">ATCC BAA-974 / DSM 45345 / CCUG 50838 / CIP 108380 / JCM 13579 / CDC 945</strain>
    </source>
</reference>
<evidence type="ECO:0000256" key="3">
    <source>
        <dbReference type="SAM" id="MobiDB-lite"/>
    </source>
</evidence>
<dbReference type="GO" id="GO:0016791">
    <property type="term" value="F:phosphatase activity"/>
    <property type="evidence" value="ECO:0007669"/>
    <property type="project" value="TreeGrafter"/>
</dbReference>
<dbReference type="AlphaFoldDB" id="E5XMJ1"/>
<evidence type="ECO:0000256" key="2">
    <source>
        <dbReference type="PIRSR" id="PIRSR613078-2"/>
    </source>
</evidence>
<dbReference type="SUPFAM" id="SSF53254">
    <property type="entry name" value="Phosphoglycerate mutase-like"/>
    <property type="match status" value="1"/>
</dbReference>
<keyword evidence="5" id="KW-1185">Reference proteome</keyword>
<dbReference type="PROSITE" id="PS00175">
    <property type="entry name" value="PG_MUTASE"/>
    <property type="match status" value="1"/>
</dbReference>
<dbReference type="InterPro" id="IPR001345">
    <property type="entry name" value="PG/BPGM_mutase_AS"/>
</dbReference>
<evidence type="ECO:0008006" key="6">
    <source>
        <dbReference type="Google" id="ProtNLM"/>
    </source>
</evidence>
<protein>
    <recommendedName>
        <fullName evidence="6">Phosphoglycerate mutase</fullName>
    </recommendedName>
</protein>
<proteinExistence type="predicted"/>
<feature type="binding site" evidence="2">
    <location>
        <begin position="10"/>
        <end position="17"/>
    </location>
    <ligand>
        <name>substrate</name>
    </ligand>
</feature>
<dbReference type="CDD" id="cd07067">
    <property type="entry name" value="HP_PGM_like"/>
    <property type="match status" value="1"/>
</dbReference>
<dbReference type="InterPro" id="IPR013078">
    <property type="entry name" value="His_Pase_superF_clade-1"/>
</dbReference>
<dbReference type="OrthoDB" id="9781415at2"/>
<dbReference type="SMART" id="SM00855">
    <property type="entry name" value="PGAM"/>
    <property type="match status" value="1"/>
</dbReference>
<gene>
    <name evidence="4" type="ORF">HMPREF9336_00711</name>
</gene>
<dbReference type="InterPro" id="IPR029033">
    <property type="entry name" value="His_PPase_superfam"/>
</dbReference>
<dbReference type="Gene3D" id="3.40.50.1240">
    <property type="entry name" value="Phosphoglycerate mutase-like"/>
    <property type="match status" value="1"/>
</dbReference>
<accession>E5XMJ1</accession>
<dbReference type="Pfam" id="PF00300">
    <property type="entry name" value="His_Phos_1"/>
    <property type="match status" value="1"/>
</dbReference>
<dbReference type="Proteomes" id="UP000004816">
    <property type="component" value="Unassembled WGS sequence"/>
</dbReference>
<evidence type="ECO:0000313" key="5">
    <source>
        <dbReference type="Proteomes" id="UP000004816"/>
    </source>
</evidence>
<organism evidence="4 5">
    <name type="scientific">Segniliparus rugosus (strain ATCC BAA-974 / DSM 45345 / CCUG 50838 / CIP 108380 / JCM 13579 / CDC 945)</name>
    <dbReference type="NCBI Taxonomy" id="679197"/>
    <lineage>
        <taxon>Bacteria</taxon>
        <taxon>Bacillati</taxon>
        <taxon>Actinomycetota</taxon>
        <taxon>Actinomycetes</taxon>
        <taxon>Mycobacteriales</taxon>
        <taxon>Segniliparaceae</taxon>
        <taxon>Segniliparus</taxon>
    </lineage>
</organism>
<comment type="caution">
    <text evidence="4">The sequence shown here is derived from an EMBL/GenBank/DDBJ whole genome shotgun (WGS) entry which is preliminary data.</text>
</comment>
<dbReference type="GO" id="GO:0005737">
    <property type="term" value="C:cytoplasm"/>
    <property type="evidence" value="ECO:0007669"/>
    <property type="project" value="TreeGrafter"/>
</dbReference>
<feature type="active site" description="Proton donor/acceptor" evidence="1">
    <location>
        <position position="84"/>
    </location>
</feature>
<sequence>MSARTLVLLRHGQTDFNFSGRMQGHLDPELNATGRAQAARSAQELAKRDPSLIVTSDLVRARQTAQALAEASGAELRVDTRLRETDLGQWEGRTPEEVEQTHPGAVAVWRADPTFAPPDGETRVQVGARAVALVDELRERFSAWEAEPERPVVFVAHAGVIAGLTAALLELPLPEWMQVRGLDNGAWHELRHVPAERQWLRVAANQSPSDDRRPSSVGDA</sequence>
<name>E5XMJ1_SEGRC</name>
<dbReference type="RefSeq" id="WP_007467891.1">
    <property type="nucleotide sequence ID" value="NZ_KI391954.1"/>
</dbReference>
<feature type="active site" description="Tele-phosphohistidine intermediate" evidence="1">
    <location>
        <position position="11"/>
    </location>
</feature>